<sequence length="212" mass="22313">MPQTTVTKGDRNVPNTPMLPVQPRQAQTEMEDHMTRLSQVLSILTETSEVQQTLAGHPAPSLVSPSSRHRIDSDQATGNDLVTAAVRGQICSTHHENSTSMLDANTPRRSLVIPSRAVAATGCPQSSGSLDRVMSTSCYGVGSTTVTTATVEPVSTTASCTSSAGLLPATSTIVATQTAQDAIGHVVLPAEALLPNELPFQNIPVYEAYSNF</sequence>
<feature type="region of interest" description="Disordered" evidence="1">
    <location>
        <begin position="55"/>
        <end position="74"/>
    </location>
</feature>
<gene>
    <name evidence="2" type="ORF">NP493_278g02010</name>
</gene>
<protein>
    <submittedName>
        <fullName evidence="2">Uncharacterized protein</fullName>
    </submittedName>
</protein>
<feature type="region of interest" description="Disordered" evidence="1">
    <location>
        <begin position="1"/>
        <end position="20"/>
    </location>
</feature>
<evidence type="ECO:0000313" key="2">
    <source>
        <dbReference type="EMBL" id="KAK2184197.1"/>
    </source>
</evidence>
<comment type="caution">
    <text evidence="2">The sequence shown here is derived from an EMBL/GenBank/DDBJ whole genome shotgun (WGS) entry which is preliminary data.</text>
</comment>
<proteinExistence type="predicted"/>
<reference evidence="2" key="1">
    <citation type="journal article" date="2023" name="Mol. Biol. Evol.">
        <title>Third-Generation Sequencing Reveals the Adaptive Role of the Epigenome in Three Deep-Sea Polychaetes.</title>
        <authorList>
            <person name="Perez M."/>
            <person name="Aroh O."/>
            <person name="Sun Y."/>
            <person name="Lan Y."/>
            <person name="Juniper S.K."/>
            <person name="Young C.R."/>
            <person name="Angers B."/>
            <person name="Qian P.Y."/>
        </authorList>
    </citation>
    <scope>NUCLEOTIDE SEQUENCE</scope>
    <source>
        <strain evidence="2">R07B-5</strain>
    </source>
</reference>
<dbReference type="Proteomes" id="UP001209878">
    <property type="component" value="Unassembled WGS sequence"/>
</dbReference>
<evidence type="ECO:0000313" key="3">
    <source>
        <dbReference type="Proteomes" id="UP001209878"/>
    </source>
</evidence>
<dbReference type="AlphaFoldDB" id="A0AAD9NXD8"/>
<keyword evidence="3" id="KW-1185">Reference proteome</keyword>
<organism evidence="2 3">
    <name type="scientific">Ridgeia piscesae</name>
    <name type="common">Tubeworm</name>
    <dbReference type="NCBI Taxonomy" id="27915"/>
    <lineage>
        <taxon>Eukaryota</taxon>
        <taxon>Metazoa</taxon>
        <taxon>Spiralia</taxon>
        <taxon>Lophotrochozoa</taxon>
        <taxon>Annelida</taxon>
        <taxon>Polychaeta</taxon>
        <taxon>Sedentaria</taxon>
        <taxon>Canalipalpata</taxon>
        <taxon>Sabellida</taxon>
        <taxon>Siboglinidae</taxon>
        <taxon>Ridgeia</taxon>
    </lineage>
</organism>
<accession>A0AAD9NXD8</accession>
<dbReference type="EMBL" id="JAODUO010000277">
    <property type="protein sequence ID" value="KAK2184197.1"/>
    <property type="molecule type" value="Genomic_DNA"/>
</dbReference>
<name>A0AAD9NXD8_RIDPI</name>
<evidence type="ECO:0000256" key="1">
    <source>
        <dbReference type="SAM" id="MobiDB-lite"/>
    </source>
</evidence>